<feature type="domain" description="Acyl-ACP thioesterase N-terminal hotdog" evidence="8">
    <location>
        <begin position="92"/>
        <end position="177"/>
    </location>
</feature>
<evidence type="ECO:0000313" key="10">
    <source>
        <dbReference type="Proteomes" id="UP000288805"/>
    </source>
</evidence>
<dbReference type="PANTHER" id="PTHR31727:SF6">
    <property type="entry name" value="OLEOYL-ACYL CARRIER PROTEIN THIOESTERASE 1, CHLOROPLASTIC"/>
    <property type="match status" value="1"/>
</dbReference>
<dbReference type="InterPro" id="IPR045023">
    <property type="entry name" value="FATA/B"/>
</dbReference>
<comment type="subcellular location">
    <subcellularLocation>
        <location evidence="1 6">Plastid</location>
        <location evidence="1 6">Chloroplast</location>
    </subcellularLocation>
</comment>
<keyword evidence="5" id="KW-0809">Transit peptide</keyword>
<evidence type="ECO:0000313" key="9">
    <source>
        <dbReference type="EMBL" id="RVW86466.1"/>
    </source>
</evidence>
<sequence>MSVSMLKAPCNAADQLQALAQCRAHVAPADCLAAGSPESPSQHLPGLRCGGAGPGGRRRWRAEPVGGSGLRELGGQAPDGELDGGWVVVQGKEVGCNHAQSVGFSTDGFATTHTMRKLHLIWVTARMHIEIYKYPAWSDVIEIETWCQGEGRIGTRRDWILKDYATGQVIGRATRLF</sequence>
<evidence type="ECO:0000256" key="3">
    <source>
        <dbReference type="ARBA" id="ARBA00022528"/>
    </source>
</evidence>
<dbReference type="Proteomes" id="UP000288805">
    <property type="component" value="Unassembled WGS sequence"/>
</dbReference>
<name>A0A438HPT5_VITVI</name>
<keyword evidence="6" id="KW-0443">Lipid metabolism</keyword>
<keyword evidence="4 6" id="KW-0934">Plastid</keyword>
<evidence type="ECO:0000256" key="4">
    <source>
        <dbReference type="ARBA" id="ARBA00022640"/>
    </source>
</evidence>
<dbReference type="InterPro" id="IPR002864">
    <property type="entry name" value="Acyl-ACP_thioesterase_NHD"/>
</dbReference>
<comment type="function">
    <text evidence="6">Plays an essential role in chain termination during de novo fatty acid synthesis.</text>
</comment>
<dbReference type="CDD" id="cd00586">
    <property type="entry name" value="4HBT"/>
    <property type="match status" value="1"/>
</dbReference>
<dbReference type="GO" id="GO:0009507">
    <property type="term" value="C:chloroplast"/>
    <property type="evidence" value="ECO:0007669"/>
    <property type="project" value="UniProtKB-SubCell"/>
</dbReference>
<dbReference type="AlphaFoldDB" id="A0A438HPT5"/>
<evidence type="ECO:0000256" key="2">
    <source>
        <dbReference type="ARBA" id="ARBA00006500"/>
    </source>
</evidence>
<dbReference type="Gene3D" id="3.10.129.10">
    <property type="entry name" value="Hotdog Thioesterase"/>
    <property type="match status" value="1"/>
</dbReference>
<keyword evidence="6" id="KW-0444">Lipid biosynthesis</keyword>
<evidence type="ECO:0000256" key="5">
    <source>
        <dbReference type="ARBA" id="ARBA00022946"/>
    </source>
</evidence>
<reference evidence="9 10" key="1">
    <citation type="journal article" date="2018" name="PLoS Genet.">
        <title>Population sequencing reveals clonal diversity and ancestral inbreeding in the grapevine cultivar Chardonnay.</title>
        <authorList>
            <person name="Roach M.J."/>
            <person name="Johnson D.L."/>
            <person name="Bohlmann J."/>
            <person name="van Vuuren H.J."/>
            <person name="Jones S.J."/>
            <person name="Pretorius I.S."/>
            <person name="Schmidt S.A."/>
            <person name="Borneman A.R."/>
        </authorList>
    </citation>
    <scope>NUCLEOTIDE SEQUENCE [LARGE SCALE GENOMIC DNA]</scope>
    <source>
        <strain evidence="10">cv. Chardonnay</strain>
        <tissue evidence="9">Leaf</tissue>
    </source>
</reference>
<organism evidence="9 10">
    <name type="scientific">Vitis vinifera</name>
    <name type="common">Grape</name>
    <dbReference type="NCBI Taxonomy" id="29760"/>
    <lineage>
        <taxon>Eukaryota</taxon>
        <taxon>Viridiplantae</taxon>
        <taxon>Streptophyta</taxon>
        <taxon>Embryophyta</taxon>
        <taxon>Tracheophyta</taxon>
        <taxon>Spermatophyta</taxon>
        <taxon>Magnoliopsida</taxon>
        <taxon>eudicotyledons</taxon>
        <taxon>Gunneridae</taxon>
        <taxon>Pentapetalae</taxon>
        <taxon>rosids</taxon>
        <taxon>Vitales</taxon>
        <taxon>Vitaceae</taxon>
        <taxon>Viteae</taxon>
        <taxon>Vitis</taxon>
    </lineage>
</organism>
<dbReference type="SUPFAM" id="SSF54637">
    <property type="entry name" value="Thioesterase/thiol ester dehydrase-isomerase"/>
    <property type="match status" value="1"/>
</dbReference>
<proteinExistence type="inferred from homology"/>
<evidence type="ECO:0000256" key="7">
    <source>
        <dbReference type="SAM" id="MobiDB-lite"/>
    </source>
</evidence>
<dbReference type="GO" id="GO:0006633">
    <property type="term" value="P:fatty acid biosynthetic process"/>
    <property type="evidence" value="ECO:0007669"/>
    <property type="project" value="UniProtKB-KW"/>
</dbReference>
<keyword evidence="3 6" id="KW-0150">Chloroplast</keyword>
<dbReference type="InterPro" id="IPR029069">
    <property type="entry name" value="HotDog_dom_sf"/>
</dbReference>
<dbReference type="EC" id="3.1.2.-" evidence="6"/>
<accession>A0A438HPT5</accession>
<gene>
    <name evidence="9" type="primary">FATA_0</name>
    <name evidence="9" type="ORF">CK203_042127</name>
</gene>
<keyword evidence="6" id="KW-0275">Fatty acid biosynthesis</keyword>
<protein>
    <recommendedName>
        <fullName evidence="6">Acyl-[acyl-carrier-protein] hydrolase</fullName>
        <ecNumber evidence="6">3.1.2.-</ecNumber>
    </recommendedName>
</protein>
<evidence type="ECO:0000256" key="6">
    <source>
        <dbReference type="RuleBase" id="RU363096"/>
    </source>
</evidence>
<dbReference type="Pfam" id="PF01643">
    <property type="entry name" value="Acyl-ACP_TE"/>
    <property type="match status" value="1"/>
</dbReference>
<evidence type="ECO:0000259" key="8">
    <source>
        <dbReference type="Pfam" id="PF01643"/>
    </source>
</evidence>
<keyword evidence="6" id="KW-0276">Fatty acid metabolism</keyword>
<dbReference type="GO" id="GO:0016297">
    <property type="term" value="F:fatty acyl-[ACP] hydrolase activity"/>
    <property type="evidence" value="ECO:0007669"/>
    <property type="project" value="InterPro"/>
</dbReference>
<dbReference type="EMBL" id="QGNW01000193">
    <property type="protein sequence ID" value="RVW86466.1"/>
    <property type="molecule type" value="Genomic_DNA"/>
</dbReference>
<comment type="similarity">
    <text evidence="2 6">Belongs to the acyl-ACP thioesterase family.</text>
</comment>
<evidence type="ECO:0000256" key="1">
    <source>
        <dbReference type="ARBA" id="ARBA00004229"/>
    </source>
</evidence>
<keyword evidence="6" id="KW-0378">Hydrolase</keyword>
<feature type="region of interest" description="Disordered" evidence="7">
    <location>
        <begin position="34"/>
        <end position="58"/>
    </location>
</feature>
<comment type="caution">
    <text evidence="9">The sequence shown here is derived from an EMBL/GenBank/DDBJ whole genome shotgun (WGS) entry which is preliminary data.</text>
</comment>
<dbReference type="PANTHER" id="PTHR31727">
    <property type="entry name" value="OLEOYL-ACYL CARRIER PROTEIN THIOESTERASE 1, CHLOROPLASTIC"/>
    <property type="match status" value="1"/>
</dbReference>